<proteinExistence type="predicted"/>
<organism evidence="1 2">
    <name type="scientific">Cerrena zonata</name>
    <dbReference type="NCBI Taxonomy" id="2478898"/>
    <lineage>
        <taxon>Eukaryota</taxon>
        <taxon>Fungi</taxon>
        <taxon>Dikarya</taxon>
        <taxon>Basidiomycota</taxon>
        <taxon>Agaricomycotina</taxon>
        <taxon>Agaricomycetes</taxon>
        <taxon>Polyporales</taxon>
        <taxon>Cerrenaceae</taxon>
        <taxon>Cerrena</taxon>
    </lineage>
</organism>
<dbReference type="Proteomes" id="UP001385951">
    <property type="component" value="Unassembled WGS sequence"/>
</dbReference>
<protein>
    <recommendedName>
        <fullName evidence="3">DUF659 domain-containing protein</fullName>
    </recommendedName>
</protein>
<evidence type="ECO:0000313" key="1">
    <source>
        <dbReference type="EMBL" id="KAK7693998.1"/>
    </source>
</evidence>
<gene>
    <name evidence="1" type="ORF">QCA50_003574</name>
</gene>
<sequence>MVSRDVQVIFKIAKVHVAKYLQEHTGRLHICIDGWTSPNVISFLGITVQRVVNGRMEAFVLDFILVKGVDPEKSWVTSV</sequence>
<name>A0AAW0GKW6_9APHY</name>
<accession>A0AAW0GKW6</accession>
<dbReference type="AlphaFoldDB" id="A0AAW0GKW6"/>
<keyword evidence="2" id="KW-1185">Reference proteome</keyword>
<comment type="caution">
    <text evidence="1">The sequence shown here is derived from an EMBL/GenBank/DDBJ whole genome shotgun (WGS) entry which is preliminary data.</text>
</comment>
<reference evidence="1 2" key="1">
    <citation type="submission" date="2022-09" db="EMBL/GenBank/DDBJ databases">
        <authorList>
            <person name="Palmer J.M."/>
        </authorList>
    </citation>
    <scope>NUCLEOTIDE SEQUENCE [LARGE SCALE GENOMIC DNA]</scope>
    <source>
        <strain evidence="1 2">DSM 7382</strain>
    </source>
</reference>
<evidence type="ECO:0000313" key="2">
    <source>
        <dbReference type="Proteomes" id="UP001385951"/>
    </source>
</evidence>
<dbReference type="EMBL" id="JASBNA010000003">
    <property type="protein sequence ID" value="KAK7693998.1"/>
    <property type="molecule type" value="Genomic_DNA"/>
</dbReference>
<evidence type="ECO:0008006" key="3">
    <source>
        <dbReference type="Google" id="ProtNLM"/>
    </source>
</evidence>